<reference evidence="14" key="2">
    <citation type="submission" date="2025-08" db="UniProtKB">
        <authorList>
            <consortium name="Ensembl"/>
        </authorList>
    </citation>
    <scope>IDENTIFICATION</scope>
</reference>
<reference evidence="14" key="1">
    <citation type="submission" date="2019-06" db="EMBL/GenBank/DDBJ databases">
        <title>G10K-VGP Goodes thornscrub tortoise genome, primary haplotype.</title>
        <authorList>
            <person name="Murphy B."/>
            <person name="Edwards T."/>
            <person name="Rhie A."/>
            <person name="Koren S."/>
            <person name="Phillippy A."/>
            <person name="Fedrigo O."/>
            <person name="Haase B."/>
            <person name="Mountcastle J."/>
            <person name="Lewin H."/>
            <person name="Damas J."/>
            <person name="Howe K."/>
            <person name="Formenti G."/>
            <person name="Myers G."/>
            <person name="Durbin R."/>
            <person name="Jarvis E.D."/>
        </authorList>
    </citation>
    <scope>NUCLEOTIDE SEQUENCE [LARGE SCALE GENOMIC DNA]</scope>
</reference>
<dbReference type="GO" id="GO:0005615">
    <property type="term" value="C:extracellular space"/>
    <property type="evidence" value="ECO:0007669"/>
    <property type="project" value="TreeGrafter"/>
</dbReference>
<name>A0A8C4YKC5_9SAUR</name>
<dbReference type="GeneTree" id="ENSGT00940000155748"/>
<evidence type="ECO:0000313" key="15">
    <source>
        <dbReference type="Proteomes" id="UP000694390"/>
    </source>
</evidence>
<sequence length="254" mass="27269">MHFHAFHILLLGMSLVREYNSSQCTCEEKANTCTFIPCGIPGSNGLPGRDGKEGPKGEKGELGLRGTQGLPGKAGPSGPKGEKGSVGERGPTGPSGGQVTQLRYHSELDHLKTQLRELQAQLKNLQATFILLFPNGMTVGEKIFKTEGSEGNFETSKAACSQAGGLLASPRNSAENSAIQQIAARHKKMPFLGINDIQTEGTFKHLNGEALGYSNWASNEPNNAEGIEDCVEVYSSGKWNDKSCGEKRLIICEY</sequence>
<evidence type="ECO:0000256" key="5">
    <source>
        <dbReference type="ARBA" id="ARBA00022737"/>
    </source>
</evidence>
<feature type="chain" id="PRO_5034657936" description="C-type lectin domain-containing protein" evidence="12">
    <location>
        <begin position="22"/>
        <end position="254"/>
    </location>
</feature>
<dbReference type="GO" id="GO:0030246">
    <property type="term" value="F:carbohydrate binding"/>
    <property type="evidence" value="ECO:0007669"/>
    <property type="project" value="UniProtKB-KW"/>
</dbReference>
<keyword evidence="10" id="KW-0175">Coiled coil</keyword>
<dbReference type="Gene3D" id="3.10.100.10">
    <property type="entry name" value="Mannose-Binding Protein A, subunit A"/>
    <property type="match status" value="1"/>
</dbReference>
<dbReference type="AlphaFoldDB" id="A0A8C4YKC5"/>
<reference evidence="14" key="3">
    <citation type="submission" date="2025-09" db="UniProtKB">
        <authorList>
            <consortium name="Ensembl"/>
        </authorList>
    </citation>
    <scope>IDENTIFICATION</scope>
</reference>
<dbReference type="Proteomes" id="UP000694390">
    <property type="component" value="Chromosome 7"/>
</dbReference>
<comment type="subunit">
    <text evidence="2">Oligomeric complex of 4 set of homotrimers.</text>
</comment>
<feature type="compositionally biased region" description="Basic and acidic residues" evidence="11">
    <location>
        <begin position="49"/>
        <end position="62"/>
    </location>
</feature>
<gene>
    <name evidence="14" type="primary">LOC115655439</name>
</gene>
<evidence type="ECO:0000259" key="13">
    <source>
        <dbReference type="PROSITE" id="PS50041"/>
    </source>
</evidence>
<evidence type="ECO:0000256" key="9">
    <source>
        <dbReference type="ARBA" id="ARBA00023278"/>
    </source>
</evidence>
<dbReference type="Pfam" id="PF09006">
    <property type="entry name" value="Surfac_D-trimer"/>
    <property type="match status" value="1"/>
</dbReference>
<dbReference type="SMART" id="SM00034">
    <property type="entry name" value="CLECT"/>
    <property type="match status" value="1"/>
</dbReference>
<dbReference type="SUPFAM" id="SSF56436">
    <property type="entry name" value="C-type lectin-like"/>
    <property type="match status" value="1"/>
</dbReference>
<dbReference type="GO" id="GO:0005771">
    <property type="term" value="C:multivesicular body"/>
    <property type="evidence" value="ECO:0007669"/>
    <property type="project" value="TreeGrafter"/>
</dbReference>
<dbReference type="Pfam" id="PF00059">
    <property type="entry name" value="Lectin_C"/>
    <property type="match status" value="1"/>
</dbReference>
<dbReference type="PROSITE" id="PS00615">
    <property type="entry name" value="C_TYPE_LECTIN_1"/>
    <property type="match status" value="1"/>
</dbReference>
<evidence type="ECO:0000256" key="6">
    <source>
        <dbReference type="ARBA" id="ARBA00022837"/>
    </source>
</evidence>
<evidence type="ECO:0000256" key="1">
    <source>
        <dbReference type="ARBA" id="ARBA00007899"/>
    </source>
</evidence>
<evidence type="ECO:0000256" key="10">
    <source>
        <dbReference type="SAM" id="Coils"/>
    </source>
</evidence>
<dbReference type="InterPro" id="IPR016187">
    <property type="entry name" value="CTDL_fold"/>
</dbReference>
<dbReference type="Gene3D" id="1.20.5.360">
    <property type="entry name" value="SFTPD helical domain"/>
    <property type="match status" value="1"/>
</dbReference>
<evidence type="ECO:0000256" key="3">
    <source>
        <dbReference type="ARBA" id="ARBA00022729"/>
    </source>
</evidence>
<keyword evidence="4" id="KW-0430">Lectin</keyword>
<evidence type="ECO:0000256" key="7">
    <source>
        <dbReference type="ARBA" id="ARBA00023119"/>
    </source>
</evidence>
<dbReference type="InterPro" id="IPR015097">
    <property type="entry name" value="Surfac_D-trimer"/>
</dbReference>
<comment type="similarity">
    <text evidence="1">Belongs to the SFTPD family.</text>
</comment>
<dbReference type="PROSITE" id="PS50041">
    <property type="entry name" value="C_TYPE_LECTIN_2"/>
    <property type="match status" value="1"/>
</dbReference>
<dbReference type="FunFam" id="3.10.100.10:FF:000045">
    <property type="entry name" value="Pulmonary surfactant-associated protein D"/>
    <property type="match status" value="1"/>
</dbReference>
<feature type="coiled-coil region" evidence="10">
    <location>
        <begin position="101"/>
        <end position="128"/>
    </location>
</feature>
<evidence type="ECO:0000256" key="4">
    <source>
        <dbReference type="ARBA" id="ARBA00022734"/>
    </source>
</evidence>
<keyword evidence="6" id="KW-0106">Calcium</keyword>
<feature type="signal peptide" evidence="12">
    <location>
        <begin position="1"/>
        <end position="21"/>
    </location>
</feature>
<dbReference type="InterPro" id="IPR008160">
    <property type="entry name" value="Collagen"/>
</dbReference>
<dbReference type="InterPro" id="IPR016186">
    <property type="entry name" value="C-type_lectin-like/link_sf"/>
</dbReference>
<keyword evidence="8" id="KW-1015">Disulfide bond</keyword>
<keyword evidence="3 12" id="KW-0732">Signal</keyword>
<dbReference type="Ensembl" id="ENSGEVT00005028139.1">
    <property type="protein sequence ID" value="ENSGEVP00005026740.1"/>
    <property type="gene ID" value="ENSGEVG00005018944.1"/>
</dbReference>
<dbReference type="OrthoDB" id="10255512at2759"/>
<proteinExistence type="inferred from homology"/>
<feature type="region of interest" description="Disordered" evidence="11">
    <location>
        <begin position="44"/>
        <end position="99"/>
    </location>
</feature>
<evidence type="ECO:0000256" key="2">
    <source>
        <dbReference type="ARBA" id="ARBA00011267"/>
    </source>
</evidence>
<dbReference type="InterPro" id="IPR018378">
    <property type="entry name" value="C-type_lectin_CS"/>
</dbReference>
<dbReference type="PANTHER" id="PTHR24024:SF15">
    <property type="entry name" value="PULMONARY SURFACTANT-ASSOCIATED PROTEIN D"/>
    <property type="match status" value="1"/>
</dbReference>
<evidence type="ECO:0000256" key="12">
    <source>
        <dbReference type="SAM" id="SignalP"/>
    </source>
</evidence>
<keyword evidence="5" id="KW-0677">Repeat</keyword>
<protein>
    <recommendedName>
        <fullName evidence="13">C-type lectin domain-containing protein</fullName>
    </recommendedName>
</protein>
<accession>A0A8C4YKC5</accession>
<keyword evidence="15" id="KW-1185">Reference proteome</keyword>
<dbReference type="Pfam" id="PF01391">
    <property type="entry name" value="Collagen"/>
    <property type="match status" value="1"/>
</dbReference>
<feature type="domain" description="C-type lectin" evidence="13">
    <location>
        <begin position="152"/>
        <end position="253"/>
    </location>
</feature>
<dbReference type="InterPro" id="IPR001304">
    <property type="entry name" value="C-type_lectin-like"/>
</dbReference>
<keyword evidence="9" id="KW-0379">Hydroxylation</keyword>
<evidence type="ECO:0000256" key="11">
    <source>
        <dbReference type="SAM" id="MobiDB-lite"/>
    </source>
</evidence>
<dbReference type="PANTHER" id="PTHR24024">
    <property type="entry name" value="PULMONARY SURFACTANT-ASSOCIATED PROTEIN A"/>
    <property type="match status" value="1"/>
</dbReference>
<evidence type="ECO:0000313" key="14">
    <source>
        <dbReference type="Ensembl" id="ENSGEVP00005026740.1"/>
    </source>
</evidence>
<organism evidence="14 15">
    <name type="scientific">Gopherus evgoodei</name>
    <name type="common">Goodes thornscrub tortoise</name>
    <dbReference type="NCBI Taxonomy" id="1825980"/>
    <lineage>
        <taxon>Eukaryota</taxon>
        <taxon>Metazoa</taxon>
        <taxon>Chordata</taxon>
        <taxon>Craniata</taxon>
        <taxon>Vertebrata</taxon>
        <taxon>Euteleostomi</taxon>
        <taxon>Archelosauria</taxon>
        <taxon>Testudinata</taxon>
        <taxon>Testudines</taxon>
        <taxon>Cryptodira</taxon>
        <taxon>Durocryptodira</taxon>
        <taxon>Testudinoidea</taxon>
        <taxon>Testudinidae</taxon>
        <taxon>Gopherus</taxon>
    </lineage>
</organism>
<keyword evidence="7" id="KW-0176">Collagen</keyword>
<dbReference type="GO" id="GO:0005581">
    <property type="term" value="C:collagen trimer"/>
    <property type="evidence" value="ECO:0007669"/>
    <property type="project" value="UniProtKB-KW"/>
</dbReference>
<dbReference type="InterPro" id="IPR051077">
    <property type="entry name" value="Ca-dependent_lectin"/>
</dbReference>
<evidence type="ECO:0000256" key="8">
    <source>
        <dbReference type="ARBA" id="ARBA00023157"/>
    </source>
</evidence>